<evidence type="ECO:0000313" key="2">
    <source>
        <dbReference type="Proteomes" id="UP000250275"/>
    </source>
</evidence>
<keyword evidence="2" id="KW-1185">Reference proteome</keyword>
<sequence>MQLMISLGSSLLRLFSRLAIRRAERVHGVRVAGFHRAWAVVRRRVVEWENISVRKGGSV</sequence>
<dbReference type="Proteomes" id="UP000250275">
    <property type="component" value="Unassembled WGS sequence"/>
</dbReference>
<reference evidence="1 2" key="1">
    <citation type="submission" date="2015-07" db="EMBL/GenBank/DDBJ databases">
        <title>The genome of Eufriesea mexicana.</title>
        <authorList>
            <person name="Pan H."/>
            <person name="Kapheim K."/>
        </authorList>
    </citation>
    <scope>NUCLEOTIDE SEQUENCE [LARGE SCALE GENOMIC DNA]</scope>
    <source>
        <strain evidence="1">0111107269</strain>
        <tissue evidence="1">Whole body</tissue>
    </source>
</reference>
<name>A0A310S549_9HYME</name>
<gene>
    <name evidence="1" type="ORF">WN48_00952</name>
</gene>
<proteinExistence type="predicted"/>
<protein>
    <submittedName>
        <fullName evidence="1">Uncharacterized protein</fullName>
    </submittedName>
</protein>
<dbReference type="AlphaFoldDB" id="A0A310S549"/>
<organism evidence="1 2">
    <name type="scientific">Eufriesea mexicana</name>
    <dbReference type="NCBI Taxonomy" id="516756"/>
    <lineage>
        <taxon>Eukaryota</taxon>
        <taxon>Metazoa</taxon>
        <taxon>Ecdysozoa</taxon>
        <taxon>Arthropoda</taxon>
        <taxon>Hexapoda</taxon>
        <taxon>Insecta</taxon>
        <taxon>Pterygota</taxon>
        <taxon>Neoptera</taxon>
        <taxon>Endopterygota</taxon>
        <taxon>Hymenoptera</taxon>
        <taxon>Apocrita</taxon>
        <taxon>Aculeata</taxon>
        <taxon>Apoidea</taxon>
        <taxon>Anthophila</taxon>
        <taxon>Apidae</taxon>
        <taxon>Eufriesea</taxon>
    </lineage>
</organism>
<accession>A0A310S549</accession>
<dbReference type="EMBL" id="KQ771508">
    <property type="protein sequence ID" value="OAD52534.1"/>
    <property type="molecule type" value="Genomic_DNA"/>
</dbReference>
<evidence type="ECO:0000313" key="1">
    <source>
        <dbReference type="EMBL" id="OAD52534.1"/>
    </source>
</evidence>